<evidence type="ECO:0000313" key="2">
    <source>
        <dbReference type="Proteomes" id="UP001241377"/>
    </source>
</evidence>
<dbReference type="EMBL" id="JASBWR010000040">
    <property type="protein sequence ID" value="KAJ9104334.1"/>
    <property type="molecule type" value="Genomic_DNA"/>
</dbReference>
<comment type="caution">
    <text evidence="1">The sequence shown here is derived from an EMBL/GenBank/DDBJ whole genome shotgun (WGS) entry which is preliminary data.</text>
</comment>
<dbReference type="Proteomes" id="UP001241377">
    <property type="component" value="Unassembled WGS sequence"/>
</dbReference>
<gene>
    <name evidence="1" type="ORF">QFC19_003975</name>
</gene>
<evidence type="ECO:0000313" key="1">
    <source>
        <dbReference type="EMBL" id="KAJ9104334.1"/>
    </source>
</evidence>
<keyword evidence="2" id="KW-1185">Reference proteome</keyword>
<sequence>MALLCFGLLSLLIVQCQIAAVGGLRDGAKENVASGVSESTSSIVAQINAVGMEQSRVYVQETNQVILEWQRAIDEEIFGPWLNTTTVALNSSLGEFYEKVENGEFLVFPEPFTFDLKWIYSPTMAVLNITFGGTVLDTAIKTFMYCILGSKIDNLQTALTWIHDNANVKLPLLDNDALTLPSSASNELAGPLAKAAVGAGPEGDDGAIGKIFDAYERELRDQRLIALIFCSLYLLIVVVGLLVLVRHTVWPLPAASHQYMTTQEKLLDPPKIHRHHDDQESYFELQDVPLEPSFSSVFSQGGVSNGGILSTAKDKMAQIKSSILGSRLRPSSHPLSPSVTVKAKTHSNQS</sequence>
<organism evidence="1 2">
    <name type="scientific">Naganishia cerealis</name>
    <dbReference type="NCBI Taxonomy" id="610337"/>
    <lineage>
        <taxon>Eukaryota</taxon>
        <taxon>Fungi</taxon>
        <taxon>Dikarya</taxon>
        <taxon>Basidiomycota</taxon>
        <taxon>Agaricomycotina</taxon>
        <taxon>Tremellomycetes</taxon>
        <taxon>Filobasidiales</taxon>
        <taxon>Filobasidiaceae</taxon>
        <taxon>Naganishia</taxon>
    </lineage>
</organism>
<reference evidence="1" key="1">
    <citation type="submission" date="2023-04" db="EMBL/GenBank/DDBJ databases">
        <title>Draft Genome sequencing of Naganishia species isolated from polar environments using Oxford Nanopore Technology.</title>
        <authorList>
            <person name="Leo P."/>
            <person name="Venkateswaran K."/>
        </authorList>
    </citation>
    <scope>NUCLEOTIDE SEQUENCE</scope>
    <source>
        <strain evidence="1">MNA-CCFEE 5261</strain>
    </source>
</reference>
<protein>
    <submittedName>
        <fullName evidence="1">Uncharacterized protein</fullName>
    </submittedName>
</protein>
<name>A0ACC2VXY0_9TREE</name>
<accession>A0ACC2VXY0</accession>
<proteinExistence type="predicted"/>